<sequence length="364" mass="38116">MSPSLFPALLALVSAALPTLAWNFTLSRYPTECGSLTLSWTGGTAPHTFSFLALAGLNTSFPEWTSGGRVDISPDQSGTVVEDFILPFAAGTPLVVVGSDADGFASGGTSDVYTVEPSDTGDSSCVNTYDNEAYLELVPFWGADPPEECATMVSVFYNVQLPVVIDVVIPGGESFVVVSPPLTNGTNNTDGFNPPTVYTLYWDMVVPEGIDVAYIVQDAEGQLFVSGLTTVGAGNTTCTQDGAYTVTDAPAAGAVATSTSEDGVNVGAIAGGVAGGVGGSIALIGLGVFLLHRRNRRKRQEKLKRNIKLLSYPASQKPRLQGGDKEGWVKMGDGYEGGEAPGWGKEEALKAPERAARFEQNVQV</sequence>
<reference evidence="4 5" key="1">
    <citation type="journal article" date="2016" name="Mol. Biol. Evol.">
        <title>Comparative Genomics of Early-Diverging Mushroom-Forming Fungi Provides Insights into the Origins of Lignocellulose Decay Capabilities.</title>
        <authorList>
            <person name="Nagy L.G."/>
            <person name="Riley R."/>
            <person name="Tritt A."/>
            <person name="Adam C."/>
            <person name="Daum C."/>
            <person name="Floudas D."/>
            <person name="Sun H."/>
            <person name="Yadav J.S."/>
            <person name="Pangilinan J."/>
            <person name="Larsson K.H."/>
            <person name="Matsuura K."/>
            <person name="Barry K."/>
            <person name="Labutti K."/>
            <person name="Kuo R."/>
            <person name="Ohm R.A."/>
            <person name="Bhattacharya S.S."/>
            <person name="Shirouzu T."/>
            <person name="Yoshinaga Y."/>
            <person name="Martin F.M."/>
            <person name="Grigoriev I.V."/>
            <person name="Hibbett D.S."/>
        </authorList>
    </citation>
    <scope>NUCLEOTIDE SEQUENCE [LARGE SCALE GENOMIC DNA]</scope>
    <source>
        <strain evidence="4 5">HHB12733</strain>
    </source>
</reference>
<evidence type="ECO:0000313" key="4">
    <source>
        <dbReference type="EMBL" id="KZT54492.1"/>
    </source>
</evidence>
<evidence type="ECO:0000256" key="2">
    <source>
        <dbReference type="SAM" id="Phobius"/>
    </source>
</evidence>
<evidence type="ECO:0000256" key="3">
    <source>
        <dbReference type="SAM" id="SignalP"/>
    </source>
</evidence>
<dbReference type="STRING" id="1353952.A0A165EBE8"/>
<keyword evidence="2" id="KW-0812">Transmembrane</keyword>
<evidence type="ECO:0008006" key="6">
    <source>
        <dbReference type="Google" id="ProtNLM"/>
    </source>
</evidence>
<dbReference type="EMBL" id="KV424013">
    <property type="protein sequence ID" value="KZT54492.1"/>
    <property type="molecule type" value="Genomic_DNA"/>
</dbReference>
<name>A0A165EBE8_9BASI</name>
<proteinExistence type="predicted"/>
<dbReference type="OrthoDB" id="2591431at2759"/>
<keyword evidence="3" id="KW-0732">Signal</keyword>
<evidence type="ECO:0000256" key="1">
    <source>
        <dbReference type="SAM" id="MobiDB-lite"/>
    </source>
</evidence>
<dbReference type="AlphaFoldDB" id="A0A165EBE8"/>
<feature type="region of interest" description="Disordered" evidence="1">
    <location>
        <begin position="315"/>
        <end position="364"/>
    </location>
</feature>
<feature type="chain" id="PRO_5007857100" description="Mid2 domain-containing protein" evidence="3">
    <location>
        <begin position="22"/>
        <end position="364"/>
    </location>
</feature>
<gene>
    <name evidence="4" type="ORF">CALCODRAFT_499837</name>
</gene>
<feature type="transmembrane region" description="Helical" evidence="2">
    <location>
        <begin position="268"/>
        <end position="291"/>
    </location>
</feature>
<keyword evidence="5" id="KW-1185">Reference proteome</keyword>
<keyword evidence="2" id="KW-1133">Transmembrane helix</keyword>
<protein>
    <recommendedName>
        <fullName evidence="6">Mid2 domain-containing protein</fullName>
    </recommendedName>
</protein>
<keyword evidence="2" id="KW-0472">Membrane</keyword>
<organism evidence="4 5">
    <name type="scientific">Calocera cornea HHB12733</name>
    <dbReference type="NCBI Taxonomy" id="1353952"/>
    <lineage>
        <taxon>Eukaryota</taxon>
        <taxon>Fungi</taxon>
        <taxon>Dikarya</taxon>
        <taxon>Basidiomycota</taxon>
        <taxon>Agaricomycotina</taxon>
        <taxon>Dacrymycetes</taxon>
        <taxon>Dacrymycetales</taxon>
        <taxon>Dacrymycetaceae</taxon>
        <taxon>Calocera</taxon>
    </lineage>
</organism>
<dbReference type="Proteomes" id="UP000076842">
    <property type="component" value="Unassembled WGS sequence"/>
</dbReference>
<accession>A0A165EBE8</accession>
<evidence type="ECO:0000313" key="5">
    <source>
        <dbReference type="Proteomes" id="UP000076842"/>
    </source>
</evidence>
<feature type="compositionally biased region" description="Basic and acidic residues" evidence="1">
    <location>
        <begin position="344"/>
        <end position="357"/>
    </location>
</feature>
<feature type="signal peptide" evidence="3">
    <location>
        <begin position="1"/>
        <end position="21"/>
    </location>
</feature>
<dbReference type="InParanoid" id="A0A165EBE8"/>